<sequence length="257" mass="26055">MEKNKNRSDLLAAGRKKLQQFQKKKEKKGGSSSSSSSNVKSTRKTSESEQESVDADAAPIRPFANVEPDEGGSPLVPADLLVSPSLGEGEAEVSHGVESLAADVTHVDSSALVLPQEERSPLLGDAELVPVDLLVSHSPDEGGAEVSGGIDSLVADGAPVDSLTSVLSPDEGRSQHAIVAELASVDLSVSPSPNEGGAEVPLLVDSLVADVAPVDLLAQSVSGMAVGADAELGPVDSLVLPSVVKLGDGQGELTCAG</sequence>
<accession>A0A3S3P218</accession>
<feature type="compositionally biased region" description="Low complexity" evidence="1">
    <location>
        <begin position="30"/>
        <end position="40"/>
    </location>
</feature>
<evidence type="ECO:0000256" key="1">
    <source>
        <dbReference type="SAM" id="MobiDB-lite"/>
    </source>
</evidence>
<reference evidence="2 3" key="1">
    <citation type="journal article" date="2019" name="Nat. Plants">
        <title>Stout camphor tree genome fills gaps in understanding of flowering plant genome evolution.</title>
        <authorList>
            <person name="Chaw S.M."/>
            <person name="Liu Y.C."/>
            <person name="Wu Y.W."/>
            <person name="Wang H.Y."/>
            <person name="Lin C.I."/>
            <person name="Wu C.S."/>
            <person name="Ke H.M."/>
            <person name="Chang L.Y."/>
            <person name="Hsu C.Y."/>
            <person name="Yang H.T."/>
            <person name="Sudianto E."/>
            <person name="Hsu M.H."/>
            <person name="Wu K.P."/>
            <person name="Wang L.N."/>
            <person name="Leebens-Mack J.H."/>
            <person name="Tsai I.J."/>
        </authorList>
    </citation>
    <scope>NUCLEOTIDE SEQUENCE [LARGE SCALE GENOMIC DNA]</scope>
    <source>
        <strain evidence="3">cv. Chaw 1501</strain>
        <tissue evidence="2">Young leaves</tissue>
    </source>
</reference>
<proteinExistence type="predicted"/>
<keyword evidence="3" id="KW-1185">Reference proteome</keyword>
<dbReference type="EMBL" id="QPKB01000008">
    <property type="protein sequence ID" value="RWR91495.1"/>
    <property type="molecule type" value="Genomic_DNA"/>
</dbReference>
<evidence type="ECO:0000313" key="2">
    <source>
        <dbReference type="EMBL" id="RWR91495.1"/>
    </source>
</evidence>
<dbReference type="AlphaFoldDB" id="A0A3S3P218"/>
<dbReference type="STRING" id="337451.A0A3S3P218"/>
<gene>
    <name evidence="2" type="ORF">CKAN_02065100</name>
</gene>
<feature type="region of interest" description="Disordered" evidence="1">
    <location>
        <begin position="1"/>
        <end position="81"/>
    </location>
</feature>
<dbReference type="Proteomes" id="UP000283530">
    <property type="component" value="Unassembled WGS sequence"/>
</dbReference>
<comment type="caution">
    <text evidence="2">The sequence shown here is derived from an EMBL/GenBank/DDBJ whole genome shotgun (WGS) entry which is preliminary data.</text>
</comment>
<evidence type="ECO:0000313" key="3">
    <source>
        <dbReference type="Proteomes" id="UP000283530"/>
    </source>
</evidence>
<name>A0A3S3P218_9MAGN</name>
<organism evidence="2 3">
    <name type="scientific">Cinnamomum micranthum f. kanehirae</name>
    <dbReference type="NCBI Taxonomy" id="337451"/>
    <lineage>
        <taxon>Eukaryota</taxon>
        <taxon>Viridiplantae</taxon>
        <taxon>Streptophyta</taxon>
        <taxon>Embryophyta</taxon>
        <taxon>Tracheophyta</taxon>
        <taxon>Spermatophyta</taxon>
        <taxon>Magnoliopsida</taxon>
        <taxon>Magnoliidae</taxon>
        <taxon>Laurales</taxon>
        <taxon>Lauraceae</taxon>
        <taxon>Cinnamomum</taxon>
    </lineage>
</organism>
<protein>
    <submittedName>
        <fullName evidence="2">Uncharacterized protein</fullName>
    </submittedName>
</protein>
<feature type="compositionally biased region" description="Basic residues" evidence="1">
    <location>
        <begin position="14"/>
        <end position="27"/>
    </location>
</feature>